<dbReference type="Pfam" id="PF18741">
    <property type="entry name" value="MTES_1575"/>
    <property type="match status" value="1"/>
</dbReference>
<dbReference type="Proteomes" id="UP000481872">
    <property type="component" value="Unassembled WGS sequence"/>
</dbReference>
<dbReference type="PANTHER" id="PTHR43788:SF8">
    <property type="entry name" value="DNA-BINDING PROTEIN SMUBP-2"/>
    <property type="match status" value="1"/>
</dbReference>
<evidence type="ECO:0000256" key="3">
    <source>
        <dbReference type="ARBA" id="ARBA00022801"/>
    </source>
</evidence>
<comment type="similarity">
    <text evidence="1">Belongs to the DNA2/NAM7 helicase family.</text>
</comment>
<keyword evidence="5" id="KW-0067">ATP-binding</keyword>
<evidence type="ECO:0000259" key="8">
    <source>
        <dbReference type="Pfam" id="PF18741"/>
    </source>
</evidence>
<accession>A0A6M0H335</accession>
<keyword evidence="2" id="KW-0547">Nucleotide-binding</keyword>
<evidence type="ECO:0000259" key="7">
    <source>
        <dbReference type="Pfam" id="PF13087"/>
    </source>
</evidence>
<dbReference type="CDD" id="cd18808">
    <property type="entry name" value="SF1_C_Upf1"/>
    <property type="match status" value="1"/>
</dbReference>
<evidence type="ECO:0000259" key="6">
    <source>
        <dbReference type="Pfam" id="PF13086"/>
    </source>
</evidence>
<evidence type="ECO:0000256" key="5">
    <source>
        <dbReference type="ARBA" id="ARBA00022840"/>
    </source>
</evidence>
<dbReference type="Pfam" id="PF13087">
    <property type="entry name" value="AAA_12"/>
    <property type="match status" value="1"/>
</dbReference>
<dbReference type="GO" id="GO:0005524">
    <property type="term" value="F:ATP binding"/>
    <property type="evidence" value="ECO:0007669"/>
    <property type="project" value="UniProtKB-KW"/>
</dbReference>
<dbReference type="AlphaFoldDB" id="A0A6M0H335"/>
<dbReference type="InterPro" id="IPR041677">
    <property type="entry name" value="DNA2/NAM7_AAA_11"/>
</dbReference>
<keyword evidence="10" id="KW-1185">Reference proteome</keyword>
<dbReference type="InterPro" id="IPR041679">
    <property type="entry name" value="DNA2/NAM7-like_C"/>
</dbReference>
<feature type="domain" description="Restriction endonuclease type II-like" evidence="8">
    <location>
        <begin position="1145"/>
        <end position="1234"/>
    </location>
</feature>
<dbReference type="InterPro" id="IPR050534">
    <property type="entry name" value="Coronavir_polyprotein_1ab"/>
</dbReference>
<name>A0A6M0H335_9CLOT</name>
<dbReference type="PANTHER" id="PTHR43788">
    <property type="entry name" value="DNA2/NAM7 HELICASE FAMILY MEMBER"/>
    <property type="match status" value="1"/>
</dbReference>
<comment type="caution">
    <text evidence="9">The sequence shown here is derived from an EMBL/GenBank/DDBJ whole genome shotgun (WGS) entry which is preliminary data.</text>
</comment>
<evidence type="ECO:0000313" key="9">
    <source>
        <dbReference type="EMBL" id="NEU04042.1"/>
    </source>
</evidence>
<dbReference type="GO" id="GO:0043139">
    <property type="term" value="F:5'-3' DNA helicase activity"/>
    <property type="evidence" value="ECO:0007669"/>
    <property type="project" value="TreeGrafter"/>
</dbReference>
<feature type="domain" description="DNA2/NAM7 helicase helicase" evidence="6">
    <location>
        <begin position="173"/>
        <end position="331"/>
    </location>
</feature>
<reference evidence="9 10" key="1">
    <citation type="submission" date="2020-02" db="EMBL/GenBank/DDBJ databases">
        <title>Genome assembly of a novel Clostridium senegalense strain.</title>
        <authorList>
            <person name="Gupta T.B."/>
            <person name="Jauregui R."/>
            <person name="Maclean P."/>
            <person name="Nawarathana A."/>
            <person name="Brightwell G."/>
        </authorList>
    </citation>
    <scope>NUCLEOTIDE SEQUENCE [LARGE SCALE GENOMIC DNA]</scope>
    <source>
        <strain evidence="9 10">AGRFS4</strain>
    </source>
</reference>
<dbReference type="GO" id="GO:0016787">
    <property type="term" value="F:hydrolase activity"/>
    <property type="evidence" value="ECO:0007669"/>
    <property type="project" value="UniProtKB-KW"/>
</dbReference>
<dbReference type="InterPro" id="IPR027417">
    <property type="entry name" value="P-loop_NTPase"/>
</dbReference>
<evidence type="ECO:0000256" key="4">
    <source>
        <dbReference type="ARBA" id="ARBA00022806"/>
    </source>
</evidence>
<dbReference type="Pfam" id="PF13086">
    <property type="entry name" value="AAA_11"/>
    <property type="match status" value="1"/>
</dbReference>
<keyword evidence="4" id="KW-0347">Helicase</keyword>
<keyword evidence="3" id="KW-0378">Hydrolase</keyword>
<dbReference type="SUPFAM" id="SSF52540">
    <property type="entry name" value="P-loop containing nucleoside triphosphate hydrolases"/>
    <property type="match status" value="2"/>
</dbReference>
<dbReference type="InterPro" id="IPR047187">
    <property type="entry name" value="SF1_C_Upf1"/>
</dbReference>
<protein>
    <submittedName>
        <fullName evidence="9">AAA family ATPase</fullName>
    </submittedName>
</protein>
<dbReference type="Gene3D" id="3.40.50.300">
    <property type="entry name" value="P-loop containing nucleotide triphosphate hydrolases"/>
    <property type="match status" value="3"/>
</dbReference>
<evidence type="ECO:0000313" key="10">
    <source>
        <dbReference type="Proteomes" id="UP000481872"/>
    </source>
</evidence>
<proteinExistence type="inferred from homology"/>
<evidence type="ECO:0000256" key="1">
    <source>
        <dbReference type="ARBA" id="ARBA00007913"/>
    </source>
</evidence>
<dbReference type="EMBL" id="JAAGPU010000004">
    <property type="protein sequence ID" value="NEU04042.1"/>
    <property type="molecule type" value="Genomic_DNA"/>
</dbReference>
<sequence>MSHPILTTKMTLNFDEKNSKFILKPYNNITNAELDFLTDINNISLENVIKNSVELKSLGIDVKSDEEVIKGIKYISDSFKIDFDGNYGKFTSLLDINDKEGLFFYNEPIIIFRKVDTRLWNVELNSMIEHIKNGGVIPKTIEALVKNEEVKEDDLSVEKWNELGEDLLFPLPYNEEQKDIVKRISENFGVVVQGPPGTGKSHTIVNLICHLLAHGKRVLVTSQTDRALRVLNNKIPDEIRSLCMSILGDDAKAMDDLDNSVRKITENLSLDTLELKKQFKFLRYKLKECRANQEAIYEELKKIEENENLTIEYNGDKYTLMDMAQYIREHEELNYIDDNLCIKDHPPINEDELNNVIQLLETFDNSDLEFYEGIKGNISKLPNLEIVIKLMTQYIKEVANIEHHNKVLSNWSDKDITSYNNSHLINLLDDGYKTLCEIENTYVAKLMKVYHGSNTSREFWDSFLKHCKEQISEISNLKAELNKSTVELPSDLDFDKFKKDFKCVDKVINEKGKVTTFFKMLHGNVKYILEDIKVNYNNITSKEQVEVINMYIKLNELERDFKNYFNNGITELDGVTLDINEKNYIVKVEDAIQKIEIVTSWDSSYKDKILNLLKAKHFSKEINLYNKDTFSYIKESLISLRSIKNINSIKNEINNIVKELRKYDVFDELSNNIEKGNVRFIKAYNAKVSYVRTNAYRLDKLIMLRDKMLKVCPKVTKYMFALRGDVLTNEFVKFHDAFKYKVFYDYIIMMHVNDIMKLEKNLHQEKIVENNLVKEIVSKQSWYNQIQRTTESQKRSLFAWMESIKRIGKGTGAQAIKYRKMAQKEMEKCKDVIPVWIMPINRVIENLQVNENLFDVIIVDESSQSDITALTTLMRAERAVIVGDEKQISPEAIGKDAETVEKLIETYLKDIPDSQWFDLKTSLYTTALRVFPNRLVLKEHFRSVEDIIGFSNSISYSNEIIPLRCSKNDNPLKEPLKATKIDEAFRDEKKSINLKEAYAIVDKIEECLSDKTYENMTIGVISLLGDTQAEVIENLLVERIGMEEMVKRNIVCGDAYSFQGDERDVIFLTLVIANNVKYNTLAKESDIRRFNVAASRARNQMWLFHSVDLEDLNPKCIRYKLLDYCMNYKKHNNDNYSNNIVLSDFEEDVLKKLEKNNFKVTPKVKVGKYDIDFMVDAEKRIAVECVGGKRSDKYSWKESLQRQHTLERVGWKFYKLRSSEFYLNPEVAFDKLEEFVK</sequence>
<gene>
    <name evidence="9" type="ORF">G3M99_04065</name>
</gene>
<organism evidence="9 10">
    <name type="scientific">Clostridium senegalense</name>
    <dbReference type="NCBI Taxonomy" id="1465809"/>
    <lineage>
        <taxon>Bacteria</taxon>
        <taxon>Bacillati</taxon>
        <taxon>Bacillota</taxon>
        <taxon>Clostridia</taxon>
        <taxon>Eubacteriales</taxon>
        <taxon>Clostridiaceae</taxon>
        <taxon>Clostridium</taxon>
    </lineage>
</organism>
<dbReference type="InterPro" id="IPR049468">
    <property type="entry name" value="Restrct_endonuc-II-like_dom"/>
</dbReference>
<feature type="domain" description="DNA2/NAM7 helicase-like C-terminal" evidence="7">
    <location>
        <begin position="921"/>
        <end position="1104"/>
    </location>
</feature>
<evidence type="ECO:0000256" key="2">
    <source>
        <dbReference type="ARBA" id="ARBA00022741"/>
    </source>
</evidence>